<organism evidence="4 5">
    <name type="scientific">Acinetobacter bouvetii</name>
    <dbReference type="NCBI Taxonomy" id="202951"/>
    <lineage>
        <taxon>Bacteria</taxon>
        <taxon>Pseudomonadati</taxon>
        <taxon>Pseudomonadota</taxon>
        <taxon>Gammaproteobacteria</taxon>
        <taxon>Moraxellales</taxon>
        <taxon>Moraxellaceae</taxon>
        <taxon>Acinetobacter</taxon>
    </lineage>
</organism>
<evidence type="ECO:0000256" key="2">
    <source>
        <dbReference type="ARBA" id="ARBA00022679"/>
    </source>
</evidence>
<dbReference type="GO" id="GO:0006231">
    <property type="term" value="P:dTMP biosynthetic process"/>
    <property type="evidence" value="ECO:0007669"/>
    <property type="project" value="TreeGrafter"/>
</dbReference>
<evidence type="ECO:0000259" key="3">
    <source>
        <dbReference type="Pfam" id="PF00303"/>
    </source>
</evidence>
<dbReference type="Pfam" id="PF00303">
    <property type="entry name" value="Thymidylat_synt"/>
    <property type="match status" value="1"/>
</dbReference>
<dbReference type="GO" id="GO:0032259">
    <property type="term" value="P:methylation"/>
    <property type="evidence" value="ECO:0007669"/>
    <property type="project" value="UniProtKB-KW"/>
</dbReference>
<accession>A0A4Q7AXN0</accession>
<dbReference type="Gene3D" id="3.30.572.10">
    <property type="entry name" value="Thymidylate synthase/dCMP hydroxymethylase domain"/>
    <property type="match status" value="1"/>
</dbReference>
<dbReference type="SUPFAM" id="SSF55831">
    <property type="entry name" value="Thymidylate synthase/dCMP hydroxymethylase"/>
    <property type="match status" value="1"/>
</dbReference>
<dbReference type="CDD" id="cd00351">
    <property type="entry name" value="TS_Pyrimidine_HMase"/>
    <property type="match status" value="1"/>
</dbReference>
<dbReference type="GO" id="GO:0004799">
    <property type="term" value="F:thymidylate synthase activity"/>
    <property type="evidence" value="ECO:0007669"/>
    <property type="project" value="TreeGrafter"/>
</dbReference>
<keyword evidence="1" id="KW-0489">Methyltransferase</keyword>
<dbReference type="RefSeq" id="WP_130144408.1">
    <property type="nucleotide sequence ID" value="NZ_SGSU01000004.1"/>
</dbReference>
<evidence type="ECO:0000256" key="1">
    <source>
        <dbReference type="ARBA" id="ARBA00022603"/>
    </source>
</evidence>
<feature type="domain" description="Thymidylate synthase/dCMP hydroxymethylase" evidence="3">
    <location>
        <begin position="56"/>
        <end position="233"/>
    </location>
</feature>
<reference evidence="4 5" key="1">
    <citation type="submission" date="2019-02" db="EMBL/GenBank/DDBJ databases">
        <title>The Batch Genome Submission of Acinetobacter spp. strains.</title>
        <authorList>
            <person name="Qin J."/>
            <person name="Hu Y."/>
            <person name="Ye H."/>
            <person name="Wei L."/>
            <person name="Feng Y."/>
            <person name="Zong Z."/>
        </authorList>
    </citation>
    <scope>NUCLEOTIDE SEQUENCE [LARGE SCALE GENOMIC DNA]</scope>
    <source>
        <strain evidence="4 5">WCHABo060081</strain>
    </source>
</reference>
<dbReference type="PANTHER" id="PTHR11548">
    <property type="entry name" value="THYMIDYLATE SYNTHASE 1"/>
    <property type="match status" value="1"/>
</dbReference>
<dbReference type="GO" id="GO:0005829">
    <property type="term" value="C:cytosol"/>
    <property type="evidence" value="ECO:0007669"/>
    <property type="project" value="TreeGrafter"/>
</dbReference>
<dbReference type="EMBL" id="SGSU01000004">
    <property type="protein sequence ID" value="RZG68419.1"/>
    <property type="molecule type" value="Genomic_DNA"/>
</dbReference>
<name>A0A4Q7AXN0_9GAMM</name>
<evidence type="ECO:0000313" key="5">
    <source>
        <dbReference type="Proteomes" id="UP000293483"/>
    </source>
</evidence>
<protein>
    <submittedName>
        <fullName evidence="4">Thymidylate synthase</fullName>
    </submittedName>
</protein>
<dbReference type="InterPro" id="IPR036926">
    <property type="entry name" value="Thymidate_synth/dCMP_Mease_sf"/>
</dbReference>
<gene>
    <name evidence="4" type="ORF">EXE25_05020</name>
</gene>
<proteinExistence type="predicted"/>
<dbReference type="InterPro" id="IPR045097">
    <property type="entry name" value="Thymidate_synth/dCMP_Mease"/>
</dbReference>
<keyword evidence="2" id="KW-0808">Transferase</keyword>
<dbReference type="InterPro" id="IPR023451">
    <property type="entry name" value="Thymidate_synth/dCMP_Mease_dom"/>
</dbReference>
<dbReference type="Proteomes" id="UP000293483">
    <property type="component" value="Unassembled WGS sequence"/>
</dbReference>
<comment type="caution">
    <text evidence="4">The sequence shown here is derived from an EMBL/GenBank/DDBJ whole genome shotgun (WGS) entry which is preliminary data.</text>
</comment>
<dbReference type="PANTHER" id="PTHR11548:SF9">
    <property type="entry name" value="THYMIDYLATE SYNTHASE"/>
    <property type="match status" value="1"/>
</dbReference>
<sequence length="333" mass="38455">MHIKEESIDDLLHKTYQYILDHGEKVTPTKGANQEVRNCVLTLLNPRSRVSLSEVRSRVISCVGEFLWYLSNSDSIDFIEYYIKDYRDRINFTEETTDPVPGAYGPRIFGQPSQFEHIVKLLENSYSSRRAVIALYSKTDLTGNDARDIPCTCTLQFFIRDNKLHLTCYMRSNDAALGLVHDIFSFTLFQELMLARLISTYPNLELGEYTHIVGSLHIYDDSLPQIHHYLTKEGWQYHASMTPINPIGLEDSLKKLLKIEYDLRINKNCDISQLDLLTDPIFKEMAIILFVYFFIKFEETNISGLKALETKCSSLPIKAFINKRIQNLLSKAT</sequence>
<evidence type="ECO:0000313" key="4">
    <source>
        <dbReference type="EMBL" id="RZG68419.1"/>
    </source>
</evidence>
<dbReference type="AlphaFoldDB" id="A0A4Q7AXN0"/>